<comment type="caution">
    <text evidence="2">The sequence shown here is derived from an EMBL/GenBank/DDBJ whole genome shotgun (WGS) entry which is preliminary data.</text>
</comment>
<dbReference type="GO" id="GO:0016740">
    <property type="term" value="F:transferase activity"/>
    <property type="evidence" value="ECO:0007669"/>
    <property type="project" value="UniProtKB-KW"/>
</dbReference>
<evidence type="ECO:0000256" key="1">
    <source>
        <dbReference type="SAM" id="Phobius"/>
    </source>
</evidence>
<name>A0AAN4TLV3_PSESF</name>
<gene>
    <name evidence="2" type="ORF">KPSA3_04284</name>
</gene>
<sequence>MVSGRLLTSLIQQHLHGCAMDDSGTGSSSTQKTHPRRYWPGLLLVALLLVVVSASYFAYRVIQNDSGICLAEGRVLGDQEHRQRFLDSLVRNEIENSYLYKQHDGNTGLKAGIIYQAEHYDPVRTILNSKNNGKSFEENFGITVVAPVRENEAAFDYPKEPFVLVTFFDGQGGWSIFNPSRYIVKSDVSLRRKISMHERYLGFGNRFYEVYLDTISIECCGNKKYHDSEDEYQRRKEFAYRVVVSSIDRGITPQTRIAAASNCGGLLADENENGFPTHHVRWVD</sequence>
<proteinExistence type="predicted"/>
<evidence type="ECO:0000313" key="3">
    <source>
        <dbReference type="Proteomes" id="UP000248291"/>
    </source>
</evidence>
<feature type="transmembrane region" description="Helical" evidence="1">
    <location>
        <begin position="38"/>
        <end position="59"/>
    </location>
</feature>
<dbReference type="AlphaFoldDB" id="A0AAN4TLV3"/>
<evidence type="ECO:0000313" key="2">
    <source>
        <dbReference type="EMBL" id="GBH18303.1"/>
    </source>
</evidence>
<keyword evidence="2" id="KW-0808">Transferase</keyword>
<protein>
    <submittedName>
        <fullName evidence="2">Glycosyl transferase involved in cell wall bisynthesis</fullName>
    </submittedName>
</protein>
<dbReference type="EMBL" id="BGKA01000154">
    <property type="protein sequence ID" value="GBH18303.1"/>
    <property type="molecule type" value="Genomic_DNA"/>
</dbReference>
<reference evidence="2 3" key="1">
    <citation type="submission" date="2018-04" db="EMBL/GenBank/DDBJ databases">
        <title>Draft genome sequence of Pseudomonas syringae pv. actinidiae biovar 3 strains isolated from kiwifruit in Kagawa prefecture.</title>
        <authorList>
            <person name="Tabuchi M."/>
            <person name="Saito M."/>
            <person name="Fujiwara S."/>
            <person name="Sasa N."/>
            <person name="Akimitsu K."/>
            <person name="Gomi K."/>
            <person name="Konishi-Sugita S."/>
            <person name="Hamano K."/>
            <person name="Kataoka I."/>
        </authorList>
    </citation>
    <scope>NUCLEOTIDE SEQUENCE [LARGE SCALE GENOMIC DNA]</scope>
    <source>
        <strain evidence="2 3">MAFF212211</strain>
    </source>
</reference>
<accession>A0AAN4TLV3</accession>
<keyword evidence="1" id="KW-0472">Membrane</keyword>
<dbReference type="Proteomes" id="UP000248291">
    <property type="component" value="Unassembled WGS sequence"/>
</dbReference>
<organism evidence="2 3">
    <name type="scientific">Pseudomonas syringae pv. actinidiae</name>
    <dbReference type="NCBI Taxonomy" id="103796"/>
    <lineage>
        <taxon>Bacteria</taxon>
        <taxon>Pseudomonadati</taxon>
        <taxon>Pseudomonadota</taxon>
        <taxon>Gammaproteobacteria</taxon>
        <taxon>Pseudomonadales</taxon>
        <taxon>Pseudomonadaceae</taxon>
        <taxon>Pseudomonas</taxon>
        <taxon>Pseudomonas syringae</taxon>
    </lineage>
</organism>
<keyword evidence="1" id="KW-0812">Transmembrane</keyword>
<keyword evidence="1" id="KW-1133">Transmembrane helix</keyword>